<protein>
    <submittedName>
        <fullName evidence="2">Uncharacterized protein</fullName>
    </submittedName>
</protein>
<proteinExistence type="predicted"/>
<organism evidence="2">
    <name type="scientific">bioreactor metagenome</name>
    <dbReference type="NCBI Taxonomy" id="1076179"/>
    <lineage>
        <taxon>unclassified sequences</taxon>
        <taxon>metagenomes</taxon>
        <taxon>ecological metagenomes</taxon>
    </lineage>
</organism>
<dbReference type="AlphaFoldDB" id="A0A645CSW3"/>
<feature type="compositionally biased region" description="Basic and acidic residues" evidence="1">
    <location>
        <begin position="21"/>
        <end position="31"/>
    </location>
</feature>
<evidence type="ECO:0000256" key="1">
    <source>
        <dbReference type="SAM" id="MobiDB-lite"/>
    </source>
</evidence>
<accession>A0A645CSW3</accession>
<evidence type="ECO:0000313" key="2">
    <source>
        <dbReference type="EMBL" id="MPM80003.1"/>
    </source>
</evidence>
<comment type="caution">
    <text evidence="2">The sequence shown here is derived from an EMBL/GenBank/DDBJ whole genome shotgun (WGS) entry which is preliminary data.</text>
</comment>
<gene>
    <name evidence="2" type="ORF">SDC9_127046</name>
</gene>
<dbReference type="EMBL" id="VSSQ01029748">
    <property type="protein sequence ID" value="MPM80003.1"/>
    <property type="molecule type" value="Genomic_DNA"/>
</dbReference>
<reference evidence="2" key="1">
    <citation type="submission" date="2019-08" db="EMBL/GenBank/DDBJ databases">
        <authorList>
            <person name="Kucharzyk K."/>
            <person name="Murdoch R.W."/>
            <person name="Higgins S."/>
            <person name="Loffler F."/>
        </authorList>
    </citation>
    <scope>NUCLEOTIDE SEQUENCE</scope>
</reference>
<name>A0A645CSW3_9ZZZZ</name>
<feature type="region of interest" description="Disordered" evidence="1">
    <location>
        <begin position="1"/>
        <end position="31"/>
    </location>
</feature>
<sequence length="31" mass="3499">MHGTTDYAYNVAKRQGPYAPKGERGTKKFEP</sequence>